<evidence type="ECO:0000313" key="3">
    <source>
        <dbReference type="Proteomes" id="UP001189616"/>
    </source>
</evidence>
<evidence type="ECO:0000256" key="1">
    <source>
        <dbReference type="SAM" id="MobiDB-lite"/>
    </source>
</evidence>
<comment type="caution">
    <text evidence="2">The sequence shown here is derived from an EMBL/GenBank/DDBJ whole genome shotgun (WGS) entry which is preliminary data.</text>
</comment>
<reference evidence="2 3" key="1">
    <citation type="submission" date="2023-07" db="EMBL/GenBank/DDBJ databases">
        <authorList>
            <person name="Peeters C."/>
        </authorList>
    </citation>
    <scope>NUCLEOTIDE SEQUENCE [LARGE SCALE GENOMIC DNA]</scope>
    <source>
        <strain evidence="2 3">LMG 7141</strain>
    </source>
</reference>
<evidence type="ECO:0000313" key="2">
    <source>
        <dbReference type="EMBL" id="CAJ0778807.1"/>
    </source>
</evidence>
<name>A0ABM9J0X5_9RALS</name>
<feature type="region of interest" description="Disordered" evidence="1">
    <location>
        <begin position="211"/>
        <end position="243"/>
    </location>
</feature>
<gene>
    <name evidence="2" type="ORF">LMG7141_00802</name>
</gene>
<keyword evidence="3" id="KW-1185">Reference proteome</keyword>
<feature type="compositionally biased region" description="Gly residues" evidence="1">
    <location>
        <begin position="16"/>
        <end position="25"/>
    </location>
</feature>
<organism evidence="2 3">
    <name type="scientific">Ralstonia condita</name>
    <dbReference type="NCBI Taxonomy" id="3058600"/>
    <lineage>
        <taxon>Bacteria</taxon>
        <taxon>Pseudomonadati</taxon>
        <taxon>Pseudomonadota</taxon>
        <taxon>Betaproteobacteria</taxon>
        <taxon>Burkholderiales</taxon>
        <taxon>Burkholderiaceae</taxon>
        <taxon>Ralstonia</taxon>
    </lineage>
</organism>
<accession>A0ABM9J0X5</accession>
<dbReference type="Proteomes" id="UP001189616">
    <property type="component" value="Unassembled WGS sequence"/>
</dbReference>
<dbReference type="RefSeq" id="WP_182593958.1">
    <property type="nucleotide sequence ID" value="NZ_CATYWO010000001.1"/>
</dbReference>
<protein>
    <recommendedName>
        <fullName evidence="4">Peptidase</fullName>
    </recommendedName>
</protein>
<dbReference type="EMBL" id="CATYWO010000001">
    <property type="protein sequence ID" value="CAJ0778807.1"/>
    <property type="molecule type" value="Genomic_DNA"/>
</dbReference>
<feature type="region of interest" description="Disordered" evidence="1">
    <location>
        <begin position="15"/>
        <end position="83"/>
    </location>
</feature>
<feature type="compositionally biased region" description="Low complexity" evidence="1">
    <location>
        <begin position="26"/>
        <end position="40"/>
    </location>
</feature>
<evidence type="ECO:0008006" key="4">
    <source>
        <dbReference type="Google" id="ProtNLM"/>
    </source>
</evidence>
<sequence length="243" mass="25392">MLKYLLRRHFLMNEAGDGGDGGGGAPAAAPAATDAPAPAASDLMPPESLLNDKPEADAKPEGEGEKPAENKEGEKPAEDKPIKYEAFTLPEGVTIDEEKLGAFKELAAANKIPQDVAQQLVDIYAADIKQLTEAPYRAWSELQTKWQEEIKNDPVIGGADLDKNLAATKAGLKNLLGEDSAKFFEALNITGAGNNPDIVRALFKAAAQHAPATPVRGNPGGGTKSAGATLYPQMAGLGNGHEG</sequence>
<proteinExistence type="predicted"/>
<feature type="compositionally biased region" description="Basic and acidic residues" evidence="1">
    <location>
        <begin position="50"/>
        <end position="83"/>
    </location>
</feature>